<protein>
    <submittedName>
        <fullName evidence="1">Uncharacterized protein</fullName>
    </submittedName>
</protein>
<dbReference type="KEGG" id="mpk:VL20_2548"/>
<dbReference type="Proteomes" id="UP000068167">
    <property type="component" value="Chromosome"/>
</dbReference>
<organism evidence="1 2">
    <name type="scientific">Microcystis panniformis FACHB-1757</name>
    <dbReference type="NCBI Taxonomy" id="1638788"/>
    <lineage>
        <taxon>Bacteria</taxon>
        <taxon>Bacillati</taxon>
        <taxon>Cyanobacteriota</taxon>
        <taxon>Cyanophyceae</taxon>
        <taxon>Oscillatoriophycideae</taxon>
        <taxon>Chroococcales</taxon>
        <taxon>Microcystaceae</taxon>
        <taxon>Microcystis</taxon>
    </lineage>
</organism>
<sequence length="39" mass="4149">MATMANGVTSRLKAIRGVGEILRPTKELILISANPNQLA</sequence>
<reference evidence="1 2" key="1">
    <citation type="journal article" date="2016" name="Stand. Genomic Sci.">
        <title>Complete genome sequence and genomic characterization of Microcystis panniformis FACHB 1757 by third-generation sequencing.</title>
        <authorList>
            <person name="Zhang J.Y."/>
            <person name="Guan R."/>
            <person name="Zhang H.J."/>
            <person name="Li H."/>
            <person name="Xiao P."/>
            <person name="Yu G.L."/>
            <person name="Du L."/>
            <person name="Cao D.M."/>
            <person name="Zhu B.C."/>
            <person name="Li R.H."/>
            <person name="Lu Z.H."/>
        </authorList>
    </citation>
    <scope>NUCLEOTIDE SEQUENCE [LARGE SCALE GENOMIC DNA]</scope>
    <source>
        <strain evidence="1 2">FACHB-1757</strain>
    </source>
</reference>
<evidence type="ECO:0000313" key="2">
    <source>
        <dbReference type="Proteomes" id="UP000068167"/>
    </source>
</evidence>
<accession>A0A0K1S104</accession>
<dbReference type="PATRIC" id="fig|1638788.3.peg.2561"/>
<dbReference type="AlphaFoldDB" id="A0A0K1S104"/>
<name>A0A0K1S104_9CHRO</name>
<dbReference type="EMBL" id="CP011339">
    <property type="protein sequence ID" value="AKV67631.1"/>
    <property type="molecule type" value="Genomic_DNA"/>
</dbReference>
<proteinExistence type="predicted"/>
<gene>
    <name evidence="1" type="ORF">VL20_2548</name>
</gene>
<evidence type="ECO:0000313" key="1">
    <source>
        <dbReference type="EMBL" id="AKV67631.1"/>
    </source>
</evidence>
<keyword evidence="2" id="KW-1185">Reference proteome</keyword>